<reference evidence="2" key="1">
    <citation type="submission" date="2021-01" db="EMBL/GenBank/DDBJ databases">
        <authorList>
            <person name="Corre E."/>
            <person name="Pelletier E."/>
            <person name="Niang G."/>
            <person name="Scheremetjew M."/>
            <person name="Finn R."/>
            <person name="Kale V."/>
            <person name="Holt S."/>
            <person name="Cochrane G."/>
            <person name="Meng A."/>
            <person name="Brown T."/>
            <person name="Cohen L."/>
        </authorList>
    </citation>
    <scope>NUCLEOTIDE SEQUENCE</scope>
    <source>
        <strain evidence="2">CCMP3303</strain>
    </source>
</reference>
<feature type="coiled-coil region" evidence="1">
    <location>
        <begin position="108"/>
        <end position="142"/>
    </location>
</feature>
<dbReference type="AlphaFoldDB" id="A0A7S0FPS2"/>
<proteinExistence type="predicted"/>
<evidence type="ECO:0000256" key="1">
    <source>
        <dbReference type="SAM" id="Coils"/>
    </source>
</evidence>
<sequence>MKSQRDISQFLARPDQEANLRAAKTEAAKLKDENRLLQADLERSNAEAEKTIRRLKEQCRKYAESHRTGGPGSESELAIAGEVSRLRGEFRSEKLLGSMTTAEVLDTVVQLKETIEDERSLYRELVEEHKDLLALVAQYEEEVNATR</sequence>
<protein>
    <submittedName>
        <fullName evidence="2">Uncharacterized protein</fullName>
    </submittedName>
</protein>
<organism evidence="2">
    <name type="scientific">Minutocellus polymorphus</name>
    <dbReference type="NCBI Taxonomy" id="265543"/>
    <lineage>
        <taxon>Eukaryota</taxon>
        <taxon>Sar</taxon>
        <taxon>Stramenopiles</taxon>
        <taxon>Ochrophyta</taxon>
        <taxon>Bacillariophyta</taxon>
        <taxon>Mediophyceae</taxon>
        <taxon>Cymatosirophycidae</taxon>
        <taxon>Cymatosirales</taxon>
        <taxon>Cymatosiraceae</taxon>
        <taxon>Minutocellus</taxon>
    </lineage>
</organism>
<evidence type="ECO:0000313" key="2">
    <source>
        <dbReference type="EMBL" id="CAD8372704.1"/>
    </source>
</evidence>
<dbReference type="EMBL" id="HBEJ01012098">
    <property type="protein sequence ID" value="CAD8372704.1"/>
    <property type="molecule type" value="Transcribed_RNA"/>
</dbReference>
<keyword evidence="1" id="KW-0175">Coiled coil</keyword>
<gene>
    <name evidence="2" type="ORF">MPOL1434_LOCUS7083</name>
</gene>
<name>A0A7S0FPS2_9STRA</name>
<accession>A0A7S0FPS2</accession>
<feature type="coiled-coil region" evidence="1">
    <location>
        <begin position="13"/>
        <end position="65"/>
    </location>
</feature>